<dbReference type="AlphaFoldDB" id="A0AAD5NMT6"/>
<gene>
    <name evidence="1" type="ORF">LWI28_005427</name>
</gene>
<dbReference type="Proteomes" id="UP001064489">
    <property type="component" value="Chromosome 7"/>
</dbReference>
<proteinExistence type="predicted"/>
<evidence type="ECO:0000313" key="1">
    <source>
        <dbReference type="EMBL" id="KAI9169008.1"/>
    </source>
</evidence>
<dbReference type="EMBL" id="JAJSOW010000104">
    <property type="protein sequence ID" value="KAI9169008.1"/>
    <property type="molecule type" value="Genomic_DNA"/>
</dbReference>
<accession>A0AAD5NMT6</accession>
<organism evidence="1 2">
    <name type="scientific">Acer negundo</name>
    <name type="common">Box elder</name>
    <dbReference type="NCBI Taxonomy" id="4023"/>
    <lineage>
        <taxon>Eukaryota</taxon>
        <taxon>Viridiplantae</taxon>
        <taxon>Streptophyta</taxon>
        <taxon>Embryophyta</taxon>
        <taxon>Tracheophyta</taxon>
        <taxon>Spermatophyta</taxon>
        <taxon>Magnoliopsida</taxon>
        <taxon>eudicotyledons</taxon>
        <taxon>Gunneridae</taxon>
        <taxon>Pentapetalae</taxon>
        <taxon>rosids</taxon>
        <taxon>malvids</taxon>
        <taxon>Sapindales</taxon>
        <taxon>Sapindaceae</taxon>
        <taxon>Hippocastanoideae</taxon>
        <taxon>Acereae</taxon>
        <taxon>Acer</taxon>
    </lineage>
</organism>
<keyword evidence="2" id="KW-1185">Reference proteome</keyword>
<name>A0AAD5NMT6_ACENE</name>
<protein>
    <submittedName>
        <fullName evidence="1">Uncharacterized protein</fullName>
    </submittedName>
</protein>
<evidence type="ECO:0000313" key="2">
    <source>
        <dbReference type="Proteomes" id="UP001064489"/>
    </source>
</evidence>
<reference evidence="1" key="2">
    <citation type="submission" date="2023-02" db="EMBL/GenBank/DDBJ databases">
        <authorList>
            <person name="Swenson N.G."/>
            <person name="Wegrzyn J.L."/>
            <person name="Mcevoy S.L."/>
        </authorList>
    </citation>
    <scope>NUCLEOTIDE SEQUENCE</scope>
    <source>
        <strain evidence="1">91603</strain>
        <tissue evidence="1">Leaf</tissue>
    </source>
</reference>
<sequence length="101" mass="11507">MLNMKDMCTESVITSNPSFQFWIKPSFGVLKLNIGGSECHQWCWHVGSLNHVNLTYDIRHWLQMLKGISINVNPRSTNYFTDSIAKAGSSSSVDNLQWEIT</sequence>
<comment type="caution">
    <text evidence="1">The sequence shown here is derived from an EMBL/GenBank/DDBJ whole genome shotgun (WGS) entry which is preliminary data.</text>
</comment>
<reference evidence="1" key="1">
    <citation type="journal article" date="2022" name="Plant J.">
        <title>Strategies of tolerance reflected in two North American maple genomes.</title>
        <authorList>
            <person name="McEvoy S.L."/>
            <person name="Sezen U.U."/>
            <person name="Trouern-Trend A."/>
            <person name="McMahon S.M."/>
            <person name="Schaberg P.G."/>
            <person name="Yang J."/>
            <person name="Wegrzyn J.L."/>
            <person name="Swenson N.G."/>
        </authorList>
    </citation>
    <scope>NUCLEOTIDE SEQUENCE</scope>
    <source>
        <strain evidence="1">91603</strain>
    </source>
</reference>